<keyword evidence="5" id="KW-0063">Aspartyl esterase</keyword>
<evidence type="ECO:0000256" key="1">
    <source>
        <dbReference type="ARBA" id="ARBA00005184"/>
    </source>
</evidence>
<evidence type="ECO:0000256" key="2">
    <source>
        <dbReference type="ARBA" id="ARBA00008891"/>
    </source>
</evidence>
<evidence type="ECO:0000256" key="3">
    <source>
        <dbReference type="ARBA" id="ARBA00013229"/>
    </source>
</evidence>
<dbReference type="AlphaFoldDB" id="A0A2G2XPA2"/>
<evidence type="ECO:0000313" key="10">
    <source>
        <dbReference type="Proteomes" id="UP000224567"/>
    </source>
</evidence>
<dbReference type="SUPFAM" id="SSF51126">
    <property type="entry name" value="Pectin lyase-like"/>
    <property type="match status" value="1"/>
</dbReference>
<dbReference type="PANTHER" id="PTHR31321">
    <property type="entry name" value="ACYL-COA THIOESTER HYDROLASE YBHC-RELATED"/>
    <property type="match status" value="1"/>
</dbReference>
<sequence>MRKKRTEKRKARTLPVDDDEVEDAFAAFIFFNALIRSIHARLIIASSMISLISFWSAASKDNPLGGRLHSLSQSNGATTTQHRQLPQENTGFTFVGCKITGVKSAILRKPWGTYARVVFVQTYTSSVILPNGWEDIRLD</sequence>
<keyword evidence="10" id="KW-1185">Reference proteome</keyword>
<comment type="similarity">
    <text evidence="2">Belongs to the pectinesterase family.</text>
</comment>
<dbReference type="GO" id="GO:0030599">
    <property type="term" value="F:pectinesterase activity"/>
    <property type="evidence" value="ECO:0007669"/>
    <property type="project" value="UniProtKB-EC"/>
</dbReference>
<dbReference type="UniPathway" id="UPA00545">
    <property type="reaction ID" value="UER00823"/>
</dbReference>
<reference evidence="10" key="2">
    <citation type="journal article" date="2017" name="J. Anim. Genet.">
        <title>Multiple reference genome sequences of hot pepper reveal the massive evolution of plant disease resistance genes by retroduplication.</title>
        <authorList>
            <person name="Kim S."/>
            <person name="Park J."/>
            <person name="Yeom S.-I."/>
            <person name="Kim Y.-M."/>
            <person name="Seo E."/>
            <person name="Kim K.-T."/>
            <person name="Kim M.-S."/>
            <person name="Lee J.M."/>
            <person name="Cheong K."/>
            <person name="Shin H.-S."/>
            <person name="Kim S.-B."/>
            <person name="Han K."/>
            <person name="Lee J."/>
            <person name="Park M."/>
            <person name="Lee H.-A."/>
            <person name="Lee H.-Y."/>
            <person name="Lee Y."/>
            <person name="Oh S."/>
            <person name="Lee J.H."/>
            <person name="Choi E."/>
            <person name="Choi E."/>
            <person name="Lee S.E."/>
            <person name="Jeon J."/>
            <person name="Kim H."/>
            <person name="Choi G."/>
            <person name="Song H."/>
            <person name="Lee J."/>
            <person name="Lee S.-C."/>
            <person name="Kwon J.-K."/>
            <person name="Lee H.-Y."/>
            <person name="Koo N."/>
            <person name="Hong Y."/>
            <person name="Kim R.W."/>
            <person name="Kang W.-H."/>
            <person name="Huh J.H."/>
            <person name="Kang B.-C."/>
            <person name="Yang T.-J."/>
            <person name="Lee Y.-H."/>
            <person name="Bennetzen J.L."/>
            <person name="Choi D."/>
        </authorList>
    </citation>
    <scope>NUCLEOTIDE SEQUENCE [LARGE SCALE GENOMIC DNA]</scope>
    <source>
        <strain evidence="10">cv. PBC81</strain>
    </source>
</reference>
<dbReference type="Gene3D" id="2.160.20.10">
    <property type="entry name" value="Single-stranded right-handed beta-helix, Pectin lyase-like"/>
    <property type="match status" value="1"/>
</dbReference>
<comment type="catalytic activity">
    <reaction evidence="6">
        <text>[(1-&gt;4)-alpha-D-galacturonosyl methyl ester](n) + n H2O = [(1-&gt;4)-alpha-D-galacturonosyl](n) + n methanol + n H(+)</text>
        <dbReference type="Rhea" id="RHEA:22380"/>
        <dbReference type="Rhea" id="RHEA-COMP:14570"/>
        <dbReference type="Rhea" id="RHEA-COMP:14573"/>
        <dbReference type="ChEBI" id="CHEBI:15377"/>
        <dbReference type="ChEBI" id="CHEBI:15378"/>
        <dbReference type="ChEBI" id="CHEBI:17790"/>
        <dbReference type="ChEBI" id="CHEBI:140522"/>
        <dbReference type="ChEBI" id="CHEBI:140523"/>
        <dbReference type="EC" id="3.1.1.11"/>
    </reaction>
</comment>
<dbReference type="EMBL" id="MLFT02000001">
    <property type="protein sequence ID" value="PHT59332.1"/>
    <property type="molecule type" value="Genomic_DNA"/>
</dbReference>
<protein>
    <recommendedName>
        <fullName evidence="3">pectinesterase</fullName>
        <ecNumber evidence="3">3.1.1.11</ecNumber>
    </recommendedName>
</protein>
<dbReference type="GO" id="GO:0045490">
    <property type="term" value="P:pectin catabolic process"/>
    <property type="evidence" value="ECO:0007669"/>
    <property type="project" value="UniProtKB-UniPathway"/>
</dbReference>
<dbReference type="OrthoDB" id="2019149at2759"/>
<dbReference type="PANTHER" id="PTHR31321:SF109">
    <property type="entry name" value="PECTINESTERASE"/>
    <property type="match status" value="1"/>
</dbReference>
<dbReference type="EC" id="3.1.1.11" evidence="3"/>
<dbReference type="InterPro" id="IPR000070">
    <property type="entry name" value="Pectinesterase_cat"/>
</dbReference>
<keyword evidence="7" id="KW-0812">Transmembrane</keyword>
<keyword evidence="7" id="KW-1133">Transmembrane helix</keyword>
<comment type="pathway">
    <text evidence="1">Glycan metabolism; pectin degradation; 2-dehydro-3-deoxy-D-gluconate from pectin: step 1/5.</text>
</comment>
<evidence type="ECO:0000256" key="6">
    <source>
        <dbReference type="ARBA" id="ARBA00047928"/>
    </source>
</evidence>
<feature type="domain" description="Pectinesterase catalytic" evidence="8">
    <location>
        <begin position="73"/>
        <end position="134"/>
    </location>
</feature>
<proteinExistence type="inferred from homology"/>
<evidence type="ECO:0000256" key="4">
    <source>
        <dbReference type="ARBA" id="ARBA00022801"/>
    </source>
</evidence>
<name>A0A2G2XPA2_CAPBA</name>
<dbReference type="Pfam" id="PF01095">
    <property type="entry name" value="Pectinesterase"/>
    <property type="match status" value="1"/>
</dbReference>
<feature type="transmembrane region" description="Helical" evidence="7">
    <location>
        <begin position="38"/>
        <end position="58"/>
    </location>
</feature>
<dbReference type="Proteomes" id="UP000224567">
    <property type="component" value="Unassembled WGS sequence"/>
</dbReference>
<dbReference type="GO" id="GO:0042545">
    <property type="term" value="P:cell wall modification"/>
    <property type="evidence" value="ECO:0007669"/>
    <property type="project" value="InterPro"/>
</dbReference>
<organism evidence="9 10">
    <name type="scientific">Capsicum baccatum</name>
    <name type="common">Peruvian pepper</name>
    <dbReference type="NCBI Taxonomy" id="33114"/>
    <lineage>
        <taxon>Eukaryota</taxon>
        <taxon>Viridiplantae</taxon>
        <taxon>Streptophyta</taxon>
        <taxon>Embryophyta</taxon>
        <taxon>Tracheophyta</taxon>
        <taxon>Spermatophyta</taxon>
        <taxon>Magnoliopsida</taxon>
        <taxon>eudicotyledons</taxon>
        <taxon>Gunneridae</taxon>
        <taxon>Pentapetalae</taxon>
        <taxon>asterids</taxon>
        <taxon>lamiids</taxon>
        <taxon>Solanales</taxon>
        <taxon>Solanaceae</taxon>
        <taxon>Solanoideae</taxon>
        <taxon>Capsiceae</taxon>
        <taxon>Capsicum</taxon>
    </lineage>
</organism>
<evidence type="ECO:0000313" key="9">
    <source>
        <dbReference type="EMBL" id="PHT59332.1"/>
    </source>
</evidence>
<evidence type="ECO:0000256" key="5">
    <source>
        <dbReference type="ARBA" id="ARBA00023085"/>
    </source>
</evidence>
<keyword evidence="4" id="KW-0378">Hydrolase</keyword>
<keyword evidence="7" id="KW-0472">Membrane</keyword>
<evidence type="ECO:0000256" key="7">
    <source>
        <dbReference type="SAM" id="Phobius"/>
    </source>
</evidence>
<comment type="caution">
    <text evidence="9">The sequence shown here is derived from an EMBL/GenBank/DDBJ whole genome shotgun (WGS) entry which is preliminary data.</text>
</comment>
<gene>
    <name evidence="9" type="ORF">CQW23_01695</name>
</gene>
<reference evidence="9 10" key="1">
    <citation type="journal article" date="2017" name="Genome Biol.">
        <title>New reference genome sequences of hot pepper reveal the massive evolution of plant disease-resistance genes by retroduplication.</title>
        <authorList>
            <person name="Kim S."/>
            <person name="Park J."/>
            <person name="Yeom S.I."/>
            <person name="Kim Y.M."/>
            <person name="Seo E."/>
            <person name="Kim K.T."/>
            <person name="Kim M.S."/>
            <person name="Lee J.M."/>
            <person name="Cheong K."/>
            <person name="Shin H.S."/>
            <person name="Kim S.B."/>
            <person name="Han K."/>
            <person name="Lee J."/>
            <person name="Park M."/>
            <person name="Lee H.A."/>
            <person name="Lee H.Y."/>
            <person name="Lee Y."/>
            <person name="Oh S."/>
            <person name="Lee J.H."/>
            <person name="Choi E."/>
            <person name="Choi E."/>
            <person name="Lee S.E."/>
            <person name="Jeon J."/>
            <person name="Kim H."/>
            <person name="Choi G."/>
            <person name="Song H."/>
            <person name="Lee J."/>
            <person name="Lee S.C."/>
            <person name="Kwon J.K."/>
            <person name="Lee H.Y."/>
            <person name="Koo N."/>
            <person name="Hong Y."/>
            <person name="Kim R.W."/>
            <person name="Kang W.H."/>
            <person name="Huh J.H."/>
            <person name="Kang B.C."/>
            <person name="Yang T.J."/>
            <person name="Lee Y.H."/>
            <person name="Bennetzen J.L."/>
            <person name="Choi D."/>
        </authorList>
    </citation>
    <scope>NUCLEOTIDE SEQUENCE [LARGE SCALE GENOMIC DNA]</scope>
    <source>
        <strain evidence="10">cv. PBC81</strain>
    </source>
</reference>
<dbReference type="STRING" id="33114.A0A2G2XPA2"/>
<dbReference type="InterPro" id="IPR011050">
    <property type="entry name" value="Pectin_lyase_fold/virulence"/>
</dbReference>
<evidence type="ECO:0000259" key="8">
    <source>
        <dbReference type="Pfam" id="PF01095"/>
    </source>
</evidence>
<dbReference type="InterPro" id="IPR012334">
    <property type="entry name" value="Pectin_lyas_fold"/>
</dbReference>
<accession>A0A2G2XPA2</accession>